<evidence type="ECO:0000256" key="17">
    <source>
        <dbReference type="ARBA" id="ARBA00023180"/>
    </source>
</evidence>
<evidence type="ECO:0000256" key="14">
    <source>
        <dbReference type="ARBA" id="ARBA00022989"/>
    </source>
</evidence>
<proteinExistence type="predicted"/>
<name>B0LAP0_9RETR</name>
<evidence type="ECO:0000256" key="6">
    <source>
        <dbReference type="ARBA" id="ARBA00022511"/>
    </source>
</evidence>
<keyword evidence="10" id="KW-1161">Viral attachment to host cell</keyword>
<evidence type="ECO:0000256" key="16">
    <source>
        <dbReference type="ARBA" id="ARBA00023157"/>
    </source>
</evidence>
<keyword evidence="15 21" id="KW-0472">Membrane</keyword>
<dbReference type="GO" id="GO:0019062">
    <property type="term" value="P:virion attachment to host cell"/>
    <property type="evidence" value="ECO:0007669"/>
    <property type="project" value="UniProtKB-KW"/>
</dbReference>
<keyword evidence="7" id="KW-0945">Host-virus interaction</keyword>
<feature type="transmembrane region" description="Helical" evidence="21">
    <location>
        <begin position="126"/>
        <end position="151"/>
    </location>
</feature>
<dbReference type="Pfam" id="PF09590">
    <property type="entry name" value="Env-gp36"/>
    <property type="match status" value="1"/>
</dbReference>
<dbReference type="GO" id="GO:0046718">
    <property type="term" value="P:symbiont entry into host cell"/>
    <property type="evidence" value="ECO:0007669"/>
    <property type="project" value="UniProtKB-KW"/>
</dbReference>
<evidence type="ECO:0000256" key="9">
    <source>
        <dbReference type="ARBA" id="ARBA00022692"/>
    </source>
</evidence>
<feature type="domain" description="Retroviral envelope protein GP41-like" evidence="22">
    <location>
        <begin position="619"/>
        <end position="777"/>
    </location>
</feature>
<comment type="subcellular location">
    <subcellularLocation>
        <location evidence="2">Host cell membrane</location>
        <topology evidence="2">Peripheral membrane protein</topology>
    </subcellularLocation>
    <subcellularLocation>
        <location evidence="1">Host cell membrane</location>
        <topology evidence="1">Single-pass type I membrane protein</topology>
    </subcellularLocation>
    <subcellularLocation>
        <location evidence="4">Virion membrane</location>
        <topology evidence="4">Peripheral membrane protein</topology>
    </subcellularLocation>
    <subcellularLocation>
        <location evidence="3">Virion membrane</location>
        <topology evidence="3">Single-pass type I membrane protein</topology>
    </subcellularLocation>
</comment>
<dbReference type="Gene3D" id="1.10.287.210">
    <property type="match status" value="1"/>
</dbReference>
<dbReference type="GO" id="GO:0019031">
    <property type="term" value="C:viral envelope"/>
    <property type="evidence" value="ECO:0007669"/>
    <property type="project" value="UniProtKB-KW"/>
</dbReference>
<keyword evidence="11" id="KW-0946">Virion</keyword>
<evidence type="ECO:0000256" key="8">
    <source>
        <dbReference type="ARBA" id="ARBA00022685"/>
    </source>
</evidence>
<dbReference type="GO" id="GO:0055036">
    <property type="term" value="C:virion membrane"/>
    <property type="evidence" value="ECO:0007669"/>
    <property type="project" value="UniProtKB-SubCell"/>
</dbReference>
<evidence type="ECO:0000256" key="10">
    <source>
        <dbReference type="ARBA" id="ARBA00022804"/>
    </source>
</evidence>
<evidence type="ECO:0000256" key="2">
    <source>
        <dbReference type="ARBA" id="ARBA00004505"/>
    </source>
</evidence>
<keyword evidence="9 21" id="KW-0812">Transmembrane</keyword>
<evidence type="ECO:0000313" key="23">
    <source>
        <dbReference type="EMBL" id="ABO69446.1"/>
    </source>
</evidence>
<organism evidence="23">
    <name type="scientific">Feline immunodeficiency virus</name>
    <dbReference type="NCBI Taxonomy" id="11673"/>
    <lineage>
        <taxon>Viruses</taxon>
        <taxon>Riboviria</taxon>
        <taxon>Pararnavirae</taxon>
        <taxon>Artverviricota</taxon>
        <taxon>Revtraviricetes</taxon>
        <taxon>Ortervirales</taxon>
        <taxon>Retroviridae</taxon>
        <taxon>Orthoretrovirinae</taxon>
        <taxon>Lentivirus</taxon>
        <taxon>Lentivirus felimdef</taxon>
    </lineage>
</organism>
<keyword evidence="14 21" id="KW-1133">Transmembrane helix</keyword>
<evidence type="ECO:0000256" key="7">
    <source>
        <dbReference type="ARBA" id="ARBA00022581"/>
    </source>
</evidence>
<reference evidence="23" key="1">
    <citation type="journal article" date="2007" name="Virology">
        <title>Recombination in feline immunodeficiency virus genomes from naturally infected cougars.</title>
        <authorList>
            <person name="Bruen T.C."/>
            <person name="Poss M."/>
        </authorList>
    </citation>
    <scope>NUCLEOTIDE SEQUENCE</scope>
    <source>
        <strain evidence="23">Gc34</strain>
    </source>
</reference>
<evidence type="ECO:0000256" key="15">
    <source>
        <dbReference type="ARBA" id="ARBA00023136"/>
    </source>
</evidence>
<keyword evidence="18" id="KW-1160">Virus entry into host cell</keyword>
<dbReference type="InterPro" id="IPR018582">
    <property type="entry name" value="Envelope_glycop_lentivirus"/>
</dbReference>
<evidence type="ECO:0000256" key="18">
    <source>
        <dbReference type="ARBA" id="ARBA00023296"/>
    </source>
</evidence>
<dbReference type="Pfam" id="PF00517">
    <property type="entry name" value="GP41"/>
    <property type="match status" value="1"/>
</dbReference>
<dbReference type="GO" id="GO:0020002">
    <property type="term" value="C:host cell plasma membrane"/>
    <property type="evidence" value="ECO:0007669"/>
    <property type="project" value="UniProtKB-SubCell"/>
</dbReference>
<evidence type="ECO:0000256" key="19">
    <source>
        <dbReference type="ARBA" id="ARBA00029888"/>
    </source>
</evidence>
<keyword evidence="12" id="KW-1043">Host membrane</keyword>
<evidence type="ECO:0000256" key="5">
    <source>
        <dbReference type="ARBA" id="ARBA00015506"/>
    </source>
</evidence>
<feature type="coiled-coil region" evidence="20">
    <location>
        <begin position="707"/>
        <end position="741"/>
    </location>
</feature>
<sequence>MENQQASWIGPYEGEALLDWQVLAALGEDQRIPSGNPFREAGITPQQKEELAKFLQPMLQGIKQQMLEGGELNPLQRGKLITQKRIDKYWDFLVNLSIGKYKKSKVGIQVIDIESRKPISKQHMPLWQCCISFGLIIIGVLVYIGLIMAMAHSISIRSVEAVKIAIHPPWVIPVTRKEEINFQCIGNHSECLLSEEWGRWSTSFNWTFKTPLNETLDMSNYEAEIRGQQYMNLLKECRKGPFDQSWSIAWWTCYYDRALRQLIGYEKIRLCPLGGYMFYNNNTQKLQLCTDELHIGILNMTISPIPYWNRTNETDADSPLNGYLFVGNRHFYLQNNATNITEEKVMIDITCRVIVPVSKVSYKKGFIGYNNDFLGPWGGNRYRSIVIRHQSFANMTNPPLDLDCSGIPGTPFNGAEANYSCANYTTPYGEICTQPTLYFPCYNPNYTVPILVQCALHQEYRKNDTNRTQSDDMQVIRCRIAREIDIQEIDQITRLNLTLVKDPFLTYLQGADNFTCSLTGQYWLFKMNNASWNWSIPNATWLAPWKNYTQENYVWGAYSSAIWNWFHSKHYYLVKQPEYTIMPEEKQNRHKRGLGLTVALIGTSVAGLIGATTGTTALVVSQNLRGIMLQQTEINEQTFRMLKILQRRVEQSERMILMLHQRVSKIENFLQLIQSLRGMCPFKDICEIPIPWNFTNYNDSVTIGEWAEQSERDKIEFEQLLNNASKRNENMKYDLQNMDLQNWLSWMSYGSLVKTVVGIIICIIGIILTPTIIQIIKQVSYIFQGYHPVMANLIEIKEETNNEDDEGDVGETL</sequence>
<keyword evidence="13" id="KW-0261">Viral envelope protein</keyword>
<evidence type="ECO:0000256" key="13">
    <source>
        <dbReference type="ARBA" id="ARBA00022879"/>
    </source>
</evidence>
<accession>B0LAP0</accession>
<keyword evidence="20" id="KW-0175">Coiled coil</keyword>
<evidence type="ECO:0000256" key="11">
    <source>
        <dbReference type="ARBA" id="ARBA00022844"/>
    </source>
</evidence>
<dbReference type="InterPro" id="IPR000328">
    <property type="entry name" value="GP41-like"/>
</dbReference>
<evidence type="ECO:0000256" key="3">
    <source>
        <dbReference type="ARBA" id="ARBA00004563"/>
    </source>
</evidence>
<feature type="transmembrane region" description="Helical" evidence="21">
    <location>
        <begin position="746"/>
        <end position="768"/>
    </location>
</feature>
<dbReference type="EMBL" id="EF455603">
    <property type="protein sequence ID" value="ABO69446.1"/>
    <property type="molecule type" value="Genomic_DNA"/>
</dbReference>
<keyword evidence="16" id="KW-1015">Disulfide bond</keyword>
<dbReference type="GO" id="GO:0005198">
    <property type="term" value="F:structural molecule activity"/>
    <property type="evidence" value="ECO:0007669"/>
    <property type="project" value="InterPro"/>
</dbReference>
<reference evidence="23" key="2">
    <citation type="journal article" date="2008" name="Virology">
        <title>Evolution of the long terminal repeat and accessory genes of feline immunodeficiency virus genomes from naturally infected cougars.</title>
        <authorList>
            <person name="Poss M."/>
            <person name="Ross H."/>
        </authorList>
    </citation>
    <scope>NUCLEOTIDE SEQUENCE</scope>
    <source>
        <strain evidence="23">Gc34</strain>
    </source>
</reference>
<keyword evidence="6" id="KW-1032">Host cell membrane</keyword>
<evidence type="ECO:0000256" key="21">
    <source>
        <dbReference type="SAM" id="Phobius"/>
    </source>
</evidence>
<keyword evidence="8" id="KW-0165">Cleavage on pair of basic residues</keyword>
<keyword evidence="17" id="KW-0325">Glycoprotein</keyword>
<evidence type="ECO:0000256" key="4">
    <source>
        <dbReference type="ARBA" id="ARBA00004650"/>
    </source>
</evidence>
<evidence type="ECO:0000259" key="22">
    <source>
        <dbReference type="Pfam" id="PF00517"/>
    </source>
</evidence>
<evidence type="ECO:0000256" key="1">
    <source>
        <dbReference type="ARBA" id="ARBA00004402"/>
    </source>
</evidence>
<evidence type="ECO:0000256" key="20">
    <source>
        <dbReference type="SAM" id="Coils"/>
    </source>
</evidence>
<evidence type="ECO:0000256" key="12">
    <source>
        <dbReference type="ARBA" id="ARBA00022870"/>
    </source>
</evidence>
<protein>
    <recommendedName>
        <fullName evidence="5">Envelope glycoprotein gp150</fullName>
    </recommendedName>
    <alternativeName>
        <fullName evidence="19">Env polyprotein</fullName>
    </alternativeName>
</protein>